<feature type="domain" description="NAD-glutamate dehydrogenase ACT3" evidence="4">
    <location>
        <begin position="46"/>
        <end position="104"/>
    </location>
</feature>
<feature type="domain" description="NAD-glutamate dehydrogenase catalytic" evidence="2">
    <location>
        <begin position="202"/>
        <end position="687"/>
    </location>
</feature>
<evidence type="ECO:0000259" key="2">
    <source>
        <dbReference type="Pfam" id="PF05088"/>
    </source>
</evidence>
<dbReference type="SUPFAM" id="SSF53223">
    <property type="entry name" value="Aminoacid dehydrogenase-like, N-terminal domain"/>
    <property type="match status" value="1"/>
</dbReference>
<dbReference type="EMBL" id="CP053835">
    <property type="protein sequence ID" value="QKF78098.1"/>
    <property type="molecule type" value="Genomic_DNA"/>
</dbReference>
<dbReference type="AlphaFoldDB" id="A0AAE7E807"/>
<organism evidence="5 6">
    <name type="scientific">Arcobacter defluvii</name>
    <dbReference type="NCBI Taxonomy" id="873191"/>
    <lineage>
        <taxon>Bacteria</taxon>
        <taxon>Pseudomonadati</taxon>
        <taxon>Campylobacterota</taxon>
        <taxon>Epsilonproteobacteria</taxon>
        <taxon>Campylobacterales</taxon>
        <taxon>Arcobacteraceae</taxon>
        <taxon>Arcobacter</taxon>
    </lineage>
</organism>
<dbReference type="GO" id="GO:0004352">
    <property type="term" value="F:glutamate dehydrogenase (NAD+) activity"/>
    <property type="evidence" value="ECO:0007669"/>
    <property type="project" value="InterPro"/>
</dbReference>
<dbReference type="SUPFAM" id="SSF51735">
    <property type="entry name" value="NAD(P)-binding Rossmann-fold domains"/>
    <property type="match status" value="1"/>
</dbReference>
<protein>
    <submittedName>
        <fullName evidence="5">NAD-specific glutamate dehydrogenase</fullName>
        <ecNumber evidence="5">1.4.1.4</ecNumber>
    </submittedName>
</protein>
<proteinExistence type="predicted"/>
<dbReference type="InterPro" id="IPR036291">
    <property type="entry name" value="NAD(P)-bd_dom_sf"/>
</dbReference>
<accession>A0AAE7E807</accession>
<evidence type="ECO:0000259" key="4">
    <source>
        <dbReference type="Pfam" id="PF21077"/>
    </source>
</evidence>
<dbReference type="PANTHER" id="PTHR43403:SF1">
    <property type="entry name" value="NAD-SPECIFIC GLUTAMATE DEHYDROGENASE"/>
    <property type="match status" value="1"/>
</dbReference>
<name>A0AAE7E807_9BACT</name>
<dbReference type="GO" id="GO:0004354">
    <property type="term" value="F:glutamate dehydrogenase (NADP+) activity"/>
    <property type="evidence" value="ECO:0007669"/>
    <property type="project" value="UniProtKB-EC"/>
</dbReference>
<dbReference type="EC" id="1.4.1.4" evidence="5"/>
<gene>
    <name evidence="5" type="primary">gdh2</name>
    <name evidence="5" type="ORF">ADFLV_2089</name>
</gene>
<dbReference type="Pfam" id="PF21074">
    <property type="entry name" value="GDH_C"/>
    <property type="match status" value="1"/>
</dbReference>
<dbReference type="InterPro" id="IPR048381">
    <property type="entry name" value="GDH_C"/>
</dbReference>
<dbReference type="GO" id="GO:0004069">
    <property type="term" value="F:L-aspartate:2-oxoglutarate aminotransferase activity"/>
    <property type="evidence" value="ECO:0007669"/>
    <property type="project" value="InterPro"/>
</dbReference>
<dbReference type="InterPro" id="IPR007780">
    <property type="entry name" value="NAD_Glu_DH_bac"/>
</dbReference>
<dbReference type="KEGG" id="adz:ADFLV_2089"/>
<dbReference type="Pfam" id="PF21077">
    <property type="entry name" value="GDH_ACT3"/>
    <property type="match status" value="1"/>
</dbReference>
<dbReference type="InterPro" id="IPR046346">
    <property type="entry name" value="Aminoacid_DH-like_N_sf"/>
</dbReference>
<dbReference type="Proteomes" id="UP000503313">
    <property type="component" value="Chromosome"/>
</dbReference>
<dbReference type="PANTHER" id="PTHR43403">
    <property type="entry name" value="NAD-SPECIFIC GLUTAMATE DEHYDROGENASE"/>
    <property type="match status" value="1"/>
</dbReference>
<sequence>MTTHDINAICSQILTSDDLIVEEELFQKVLKDKIVTKILDNKGLKYIKIFSKEQLFLSHITPLLHNIGFEIIDEVTYNVMNKKEMIYISRFNLFNPDLQKIEIAKNNIEDIITYTLQDSTVKHSKAFSLVYEENLNLKKINILRAFIEYIGQAVLTINTAAILNTLTLHHEITALFVEYFLSKFDPKIKSKEKLLEEIETKIKDKIKLVPQILDDRILNIMVSFLKALLRTNYFLDKETLAFKIDTKTFAKDLKGLQPNIENFIYHRDFYGIHLRMTKVSRGGLRWSDRHDDYRQEIKSLMITQEGKNSIIIPDGAKGGFVINKDSSEISKEYFTQIYSLFINANLDLVDNMIDGKIVKNPNVVCYDEDDAYFVVAADKGTAAMSDVANEIAKQRKFWLGDAFASGGSNGFGHKDLGITARGAMVSTNRFFIEEGIDIHKDEISVVGIGSMSGDVFGNGMMESENFKLVGAISQKEIFIDPNPNIELAYKERKRLFESRDGGWANYDLSLISKGGGVFKRSDKQIELTSEIQKLIKCTRKTISGEELCKKLLTLDVDLLFNGGVGTYVKASDENNLDLGDKQNEAVRVDACDLKAKIVCEGGNLGFTQKARIEYALNGGRINQDAIDNAGGVNTSDHEVNLKILLNIIKNQGILNEKQANETLHSLTEQVVQLVLKSNYDQACVISIDEQFSRKYPNDYIKSIEVLENNVEAFNRRDFYIPKNENLSDIIDINGSIVRPVLGSLLSYSKIFIKKIILDSTLVDEQFSLQYLFRYFPQSFVGAYEQQIANHPLKREIIATMMADIVINHQGITFLSDYAKLGNEKFLLKIKSYLVVKLLFGSKEIREKIYAQDTKMSVEQQYKLINKLEYILYASTKWMVKYLQKNQLDSVHILDHKAELFALLSEVHKQKVEILIQNDDEFNKFYSVIDYLRFAIAAIIIKENTPHSFKDVIVLFYSLIHEFNILEIIVELNRVKIINSTDMALRNQILQFIEYIVVHYTKKILEFQRVNEAPDIAFTNFITNEKDKFYKIRDHLDIFMTKENKDIKDIAITVNQLMVSLI</sequence>
<evidence type="ECO:0000256" key="1">
    <source>
        <dbReference type="ARBA" id="ARBA00023002"/>
    </source>
</evidence>
<keyword evidence="1 5" id="KW-0560">Oxidoreductase</keyword>
<evidence type="ECO:0000313" key="5">
    <source>
        <dbReference type="EMBL" id="QKF78098.1"/>
    </source>
</evidence>
<dbReference type="Gene3D" id="3.40.50.720">
    <property type="entry name" value="NAD(P)-binding Rossmann-like Domain"/>
    <property type="match status" value="1"/>
</dbReference>
<keyword evidence="6" id="KW-1185">Reference proteome</keyword>
<evidence type="ECO:0000259" key="3">
    <source>
        <dbReference type="Pfam" id="PF21074"/>
    </source>
</evidence>
<dbReference type="RefSeq" id="WP_129011177.1">
    <property type="nucleotide sequence ID" value="NZ_CP053835.1"/>
</dbReference>
<reference evidence="5 6" key="1">
    <citation type="submission" date="2020-05" db="EMBL/GenBank/DDBJ databases">
        <title>Complete genome sequencing of Campylobacter and Arcobacter type strains.</title>
        <authorList>
            <person name="Miller W.G."/>
            <person name="Yee E."/>
        </authorList>
    </citation>
    <scope>NUCLEOTIDE SEQUENCE [LARGE SCALE GENOMIC DNA]</scope>
    <source>
        <strain evidence="5 6">LMG 25694</strain>
    </source>
</reference>
<dbReference type="Pfam" id="PF05088">
    <property type="entry name" value="Bac_GDH_CD"/>
    <property type="match status" value="1"/>
</dbReference>
<evidence type="ECO:0000313" key="6">
    <source>
        <dbReference type="Proteomes" id="UP000503313"/>
    </source>
</evidence>
<feature type="domain" description="NAD-specific glutamate dehydrogenase C-terminal" evidence="3">
    <location>
        <begin position="736"/>
        <end position="1057"/>
    </location>
</feature>
<dbReference type="GO" id="GO:0006538">
    <property type="term" value="P:L-glutamate catabolic process"/>
    <property type="evidence" value="ECO:0007669"/>
    <property type="project" value="InterPro"/>
</dbReference>
<dbReference type="InterPro" id="IPR028971">
    <property type="entry name" value="NAD-GDH_cat"/>
</dbReference>
<dbReference type="Pfam" id="PF21078">
    <property type="entry name" value="GDH_HM3"/>
    <property type="match status" value="1"/>
</dbReference>
<dbReference type="InterPro" id="IPR049064">
    <property type="entry name" value="NAD_Glu_DH_ACT3"/>
</dbReference>
<dbReference type="InterPro" id="IPR049056">
    <property type="entry name" value="NAD_Glu_DH_HM3"/>
</dbReference>